<organism evidence="1 2">
    <name type="scientific">Marinomonas mediterranea (strain ATCC 700492 / JCM 21426 / NBRC 103028 / MMB-1)</name>
    <dbReference type="NCBI Taxonomy" id="717774"/>
    <lineage>
        <taxon>Bacteria</taxon>
        <taxon>Pseudomonadati</taxon>
        <taxon>Pseudomonadota</taxon>
        <taxon>Gammaproteobacteria</taxon>
        <taxon>Oceanospirillales</taxon>
        <taxon>Oceanospirillaceae</taxon>
        <taxon>Marinomonas</taxon>
    </lineage>
</organism>
<dbReference type="InterPro" id="IPR010261">
    <property type="entry name" value="Tir_chaperone"/>
</dbReference>
<dbReference type="AlphaFoldDB" id="F2JYU6"/>
<proteinExistence type="predicted"/>
<gene>
    <name evidence="1" type="ordered locus">Marme_0422</name>
</gene>
<sequence>MTQPTLLLLKSQLQTLALETEHIAQILRDGYLLLEREALPVILITVTENKQQLHLTSALMTLEKDTSPTLFAHALHLNFLPQHTFSANIGFDAENDQLCLRYCHTLTNEQYALNNTLNNFSHLAAKISLSLQQFRGTLRS</sequence>
<keyword evidence="2" id="KW-1185">Reference proteome</keyword>
<dbReference type="KEGG" id="mme:Marme_0422"/>
<dbReference type="SUPFAM" id="SSF69635">
    <property type="entry name" value="Type III secretory system chaperone-like"/>
    <property type="match status" value="1"/>
</dbReference>
<dbReference type="OrthoDB" id="6984729at2"/>
<dbReference type="eggNOG" id="ENOG502ZY3V">
    <property type="taxonomic scope" value="Bacteria"/>
</dbReference>
<dbReference type="STRING" id="717774.Marme_0422"/>
<dbReference type="RefSeq" id="WP_013659627.1">
    <property type="nucleotide sequence ID" value="NC_015276.1"/>
</dbReference>
<accession>F2JYU6</accession>
<dbReference type="GO" id="GO:0030254">
    <property type="term" value="P:protein secretion by the type III secretion system"/>
    <property type="evidence" value="ECO:0007669"/>
    <property type="project" value="InterPro"/>
</dbReference>
<dbReference type="CDD" id="cd17034">
    <property type="entry name" value="T3SC_IA_ShcO1-like"/>
    <property type="match status" value="1"/>
</dbReference>
<dbReference type="HOGENOM" id="CLU_120256_0_0_6"/>
<dbReference type="Pfam" id="PF05932">
    <property type="entry name" value="CesT"/>
    <property type="match status" value="1"/>
</dbReference>
<dbReference type="PATRIC" id="fig|717774.3.peg.433"/>
<name>F2JYU6_MARM1</name>
<reference evidence="1 2" key="1">
    <citation type="journal article" date="2012" name="Stand. Genomic Sci.">
        <title>Complete genome sequence of the melanogenic marine bacterium Marinomonas mediterranea type strain (MMB-1(T)).</title>
        <authorList>
            <person name="Lucas-Elio P."/>
            <person name="Goodwin L."/>
            <person name="Woyke T."/>
            <person name="Pitluck S."/>
            <person name="Nolan M."/>
            <person name="Kyrpides N.C."/>
            <person name="Detter J.C."/>
            <person name="Copeland A."/>
            <person name="Teshima H."/>
            <person name="Bruce D."/>
            <person name="Detter C."/>
            <person name="Tapia R."/>
            <person name="Han S."/>
            <person name="Land M.L."/>
            <person name="Ivanova N."/>
            <person name="Mikhailova N."/>
            <person name="Johnston A.W."/>
            <person name="Sanchez-Amat A."/>
        </authorList>
    </citation>
    <scope>NUCLEOTIDE SEQUENCE [LARGE SCALE GENOMIC DNA]</scope>
    <source>
        <strain evidence="2">ATCC 700492 / JCM 21426 / NBRC 103028 / MMB-1</strain>
    </source>
</reference>
<protein>
    <submittedName>
        <fullName evidence="1">Type III chaperone ShcO1</fullName>
    </submittedName>
</protein>
<evidence type="ECO:0000313" key="1">
    <source>
        <dbReference type="EMBL" id="ADZ89721.1"/>
    </source>
</evidence>
<evidence type="ECO:0000313" key="2">
    <source>
        <dbReference type="Proteomes" id="UP000001062"/>
    </source>
</evidence>
<dbReference type="Proteomes" id="UP000001062">
    <property type="component" value="Chromosome"/>
</dbReference>
<dbReference type="Gene3D" id="3.30.1460.10">
    <property type="match status" value="1"/>
</dbReference>
<dbReference type="EMBL" id="CP002583">
    <property type="protein sequence ID" value="ADZ89721.1"/>
    <property type="molecule type" value="Genomic_DNA"/>
</dbReference>